<dbReference type="AlphaFoldDB" id="A0AA39R1P3"/>
<proteinExistence type="predicted"/>
<sequence length="369" mass="41845">MSTKPIFVVTHPRACSTAFERVFMTCRDTLKCIHEPFGDAFYYGPERLSSRFEEDEKARLTTGFSESTYKTIIDRFEKEGGEGKRLLIKDMAYYLTPPDGAPPSIAPSLNRKERGVGTVAKPHPNHVLHSIPNGVTDGVREAPYPYATEPEPGNPTIVPTDILEKFHFTFLIRHPRSSIPSYYRCTVPPLDKMTGFYDFMPNEAGYQELRRLFDYLRSVGLVGPGIASRIPAANGHATTNGSAMTNGHSAKVDICVVDADDLLDNPNGVIEAFCKSVGIEYSDRMLNWESEEDQQYARKAFEKWTGFHEDALNSRDLKPRTHKKRAKTREEEDNEWREKFGEKGAKVIRETVDANVEDYEYLKQFALKV</sequence>
<accession>A0AA39R1P3</accession>
<evidence type="ECO:0000313" key="2">
    <source>
        <dbReference type="EMBL" id="KAK0511791.1"/>
    </source>
</evidence>
<dbReference type="InterPro" id="IPR053226">
    <property type="entry name" value="Pyrrolopyrazine_biosynth_F"/>
</dbReference>
<evidence type="ECO:0000313" key="3">
    <source>
        <dbReference type="Proteomes" id="UP001166286"/>
    </source>
</evidence>
<organism evidence="2 3">
    <name type="scientific">Cladonia borealis</name>
    <dbReference type="NCBI Taxonomy" id="184061"/>
    <lineage>
        <taxon>Eukaryota</taxon>
        <taxon>Fungi</taxon>
        <taxon>Dikarya</taxon>
        <taxon>Ascomycota</taxon>
        <taxon>Pezizomycotina</taxon>
        <taxon>Lecanoromycetes</taxon>
        <taxon>OSLEUM clade</taxon>
        <taxon>Lecanoromycetidae</taxon>
        <taxon>Lecanorales</taxon>
        <taxon>Lecanorineae</taxon>
        <taxon>Cladoniaceae</taxon>
        <taxon>Cladonia</taxon>
    </lineage>
</organism>
<dbReference type="Proteomes" id="UP001166286">
    <property type="component" value="Unassembled WGS sequence"/>
</dbReference>
<dbReference type="PANTHER" id="PTHR48419">
    <property type="entry name" value="SULFOTRANSFERASE DOMAIN-CONTAINING PROTEIN"/>
    <property type="match status" value="1"/>
</dbReference>
<protein>
    <recommendedName>
        <fullName evidence="4">P-loop containing nucleoside triphosphate hydrolase protein</fullName>
    </recommendedName>
</protein>
<dbReference type="SUPFAM" id="SSF52540">
    <property type="entry name" value="P-loop containing nucleoside triphosphate hydrolases"/>
    <property type="match status" value="1"/>
</dbReference>
<keyword evidence="3" id="KW-1185">Reference proteome</keyword>
<evidence type="ECO:0000256" key="1">
    <source>
        <dbReference type="SAM" id="MobiDB-lite"/>
    </source>
</evidence>
<feature type="region of interest" description="Disordered" evidence="1">
    <location>
        <begin position="315"/>
        <end position="336"/>
    </location>
</feature>
<evidence type="ECO:0008006" key="4">
    <source>
        <dbReference type="Google" id="ProtNLM"/>
    </source>
</evidence>
<gene>
    <name evidence="2" type="ORF">JMJ35_005641</name>
</gene>
<dbReference type="EMBL" id="JAFEKC020000012">
    <property type="protein sequence ID" value="KAK0511791.1"/>
    <property type="molecule type" value="Genomic_DNA"/>
</dbReference>
<dbReference type="InterPro" id="IPR027417">
    <property type="entry name" value="P-loop_NTPase"/>
</dbReference>
<comment type="caution">
    <text evidence="2">The sequence shown here is derived from an EMBL/GenBank/DDBJ whole genome shotgun (WGS) entry which is preliminary data.</text>
</comment>
<dbReference type="PANTHER" id="PTHR48419:SF1">
    <property type="entry name" value="SULFOTRANSFERASE DOMAIN-CONTAINING PROTEIN"/>
    <property type="match status" value="1"/>
</dbReference>
<dbReference type="Gene3D" id="3.40.50.300">
    <property type="entry name" value="P-loop containing nucleotide triphosphate hydrolases"/>
    <property type="match status" value="1"/>
</dbReference>
<reference evidence="2" key="1">
    <citation type="submission" date="2023-03" db="EMBL/GenBank/DDBJ databases">
        <title>Complete genome of Cladonia borealis.</title>
        <authorList>
            <person name="Park H."/>
        </authorList>
    </citation>
    <scope>NUCLEOTIDE SEQUENCE</scope>
    <source>
        <strain evidence="2">ANT050790</strain>
    </source>
</reference>
<name>A0AA39R1P3_9LECA</name>